<dbReference type="RefSeq" id="WP_285362647.1">
    <property type="nucleotide sequence ID" value="NZ_JASOPU010000357.1"/>
</dbReference>
<organism evidence="4 5">
    <name type="scientific">Streptococcus pasteurianus</name>
    <dbReference type="NCBI Taxonomy" id="197614"/>
    <lineage>
        <taxon>Bacteria</taxon>
        <taxon>Bacillati</taxon>
        <taxon>Bacillota</taxon>
        <taxon>Bacilli</taxon>
        <taxon>Lactobacillales</taxon>
        <taxon>Streptococcaceae</taxon>
        <taxon>Streptococcus</taxon>
    </lineage>
</organism>
<dbReference type="InterPro" id="IPR028082">
    <property type="entry name" value="Peripla_BP_I"/>
</dbReference>
<dbReference type="Pfam" id="PF13458">
    <property type="entry name" value="Peripla_BP_6"/>
    <property type="match status" value="1"/>
</dbReference>
<keyword evidence="2" id="KW-0732">Signal</keyword>
<dbReference type="PANTHER" id="PTHR30483:SF6">
    <property type="entry name" value="PERIPLASMIC BINDING PROTEIN OF ABC TRANSPORTER FOR NATURAL AMINO ACIDS"/>
    <property type="match status" value="1"/>
</dbReference>
<accession>A0AAW6YIE4</accession>
<dbReference type="EMBL" id="JASOPU010000357">
    <property type="protein sequence ID" value="MDK7294275.1"/>
    <property type="molecule type" value="Genomic_DNA"/>
</dbReference>
<comment type="caution">
    <text evidence="4">The sequence shown here is derived from an EMBL/GenBank/DDBJ whole genome shotgun (WGS) entry which is preliminary data.</text>
</comment>
<name>A0AAW6YIE4_9STRE</name>
<feature type="non-terminal residue" evidence="4">
    <location>
        <position position="86"/>
    </location>
</feature>
<comment type="similarity">
    <text evidence="1">Belongs to the leucine-binding protein family.</text>
</comment>
<evidence type="ECO:0000313" key="5">
    <source>
        <dbReference type="Proteomes" id="UP001237917"/>
    </source>
</evidence>
<protein>
    <submittedName>
        <fullName evidence="4">ABC transporter substrate-binding protein</fullName>
    </submittedName>
</protein>
<gene>
    <name evidence="4" type="ORF">QP487_12725</name>
</gene>
<evidence type="ECO:0000259" key="3">
    <source>
        <dbReference type="Pfam" id="PF13458"/>
    </source>
</evidence>
<dbReference type="InterPro" id="IPR051010">
    <property type="entry name" value="BCAA_transport"/>
</dbReference>
<dbReference type="InterPro" id="IPR028081">
    <property type="entry name" value="Leu-bd"/>
</dbReference>
<dbReference type="PANTHER" id="PTHR30483">
    <property type="entry name" value="LEUCINE-SPECIFIC-BINDING PROTEIN"/>
    <property type="match status" value="1"/>
</dbReference>
<dbReference type="Proteomes" id="UP001237917">
    <property type="component" value="Unassembled WGS sequence"/>
</dbReference>
<evidence type="ECO:0000256" key="1">
    <source>
        <dbReference type="ARBA" id="ARBA00010062"/>
    </source>
</evidence>
<feature type="domain" description="Leucine-binding protein" evidence="3">
    <location>
        <begin position="4"/>
        <end position="85"/>
    </location>
</feature>
<sequence>SPENVKEFIKKYEDAYGTSPDHFAALAYDATNLIAQAMEKAGSTDSEAVQKALAETKDFQGVTGKFSFDKDHNPVKEVFVQELQGG</sequence>
<evidence type="ECO:0000313" key="4">
    <source>
        <dbReference type="EMBL" id="MDK7294275.1"/>
    </source>
</evidence>
<feature type="non-terminal residue" evidence="4">
    <location>
        <position position="1"/>
    </location>
</feature>
<dbReference type="Gene3D" id="3.40.50.2300">
    <property type="match status" value="1"/>
</dbReference>
<dbReference type="AlphaFoldDB" id="A0AAW6YIE4"/>
<evidence type="ECO:0000256" key="2">
    <source>
        <dbReference type="ARBA" id="ARBA00022729"/>
    </source>
</evidence>
<dbReference type="SUPFAM" id="SSF53822">
    <property type="entry name" value="Periplasmic binding protein-like I"/>
    <property type="match status" value="1"/>
</dbReference>
<reference evidence="4" key="1">
    <citation type="submission" date="2023-05" db="EMBL/GenBank/DDBJ databases">
        <title>Cataloging the Phylogenetic Diversity of Human Bladder Bacteria.</title>
        <authorList>
            <person name="Du J."/>
        </authorList>
    </citation>
    <scope>NUCLEOTIDE SEQUENCE</scope>
    <source>
        <strain evidence="4">UMB0765</strain>
    </source>
</reference>
<proteinExistence type="inferred from homology"/>